<evidence type="ECO:0000256" key="12">
    <source>
        <dbReference type="ARBA" id="ARBA00047318"/>
    </source>
</evidence>
<evidence type="ECO:0000256" key="2">
    <source>
        <dbReference type="ARBA" id="ARBA00008467"/>
    </source>
</evidence>
<comment type="similarity">
    <text evidence="2 14 15">Belongs to the thiolase-like superfamily. Beta-ketoacyl-ACP synthases family.</text>
</comment>
<dbReference type="KEGG" id="ccot:CCAX7_42930"/>
<dbReference type="PROSITE" id="PS52004">
    <property type="entry name" value="KS3_2"/>
    <property type="match status" value="1"/>
</dbReference>
<dbReference type="SMART" id="SM00825">
    <property type="entry name" value="PKS_KS"/>
    <property type="match status" value="1"/>
</dbReference>
<keyword evidence="5 14" id="KW-0444">Lipid biosynthesis</keyword>
<gene>
    <name evidence="16" type="ORF">CCAX7_42930</name>
</gene>
<dbReference type="GO" id="GO:0005829">
    <property type="term" value="C:cytosol"/>
    <property type="evidence" value="ECO:0007669"/>
    <property type="project" value="TreeGrafter"/>
</dbReference>
<evidence type="ECO:0000256" key="8">
    <source>
        <dbReference type="ARBA" id="ARBA00023098"/>
    </source>
</evidence>
<dbReference type="InterPro" id="IPR017568">
    <property type="entry name" value="3-oxoacyl-ACP_synth-2"/>
</dbReference>
<dbReference type="NCBIfam" id="TIGR03150">
    <property type="entry name" value="fabF"/>
    <property type="match status" value="1"/>
</dbReference>
<dbReference type="InterPro" id="IPR014031">
    <property type="entry name" value="Ketoacyl_synth_C"/>
</dbReference>
<dbReference type="EC" id="2.3.1.179" evidence="3 14"/>
<dbReference type="PANTHER" id="PTHR11712:SF336">
    <property type="entry name" value="3-OXOACYL-[ACYL-CARRIER-PROTEIN] SYNTHASE, MITOCHONDRIAL"/>
    <property type="match status" value="1"/>
</dbReference>
<dbReference type="CDD" id="cd00834">
    <property type="entry name" value="KAS_I_II"/>
    <property type="match status" value="1"/>
</dbReference>
<comment type="catalytic activity">
    <reaction evidence="13 14">
        <text>a fatty acyl-[ACP] + malonyl-[ACP] + H(+) = a 3-oxoacyl-[ACP] + holo-[ACP] + CO2</text>
        <dbReference type="Rhea" id="RHEA:22836"/>
        <dbReference type="Rhea" id="RHEA-COMP:9623"/>
        <dbReference type="Rhea" id="RHEA-COMP:9685"/>
        <dbReference type="Rhea" id="RHEA-COMP:9916"/>
        <dbReference type="Rhea" id="RHEA-COMP:14125"/>
        <dbReference type="ChEBI" id="CHEBI:15378"/>
        <dbReference type="ChEBI" id="CHEBI:16526"/>
        <dbReference type="ChEBI" id="CHEBI:64479"/>
        <dbReference type="ChEBI" id="CHEBI:78449"/>
        <dbReference type="ChEBI" id="CHEBI:78776"/>
        <dbReference type="ChEBI" id="CHEBI:138651"/>
    </reaction>
</comment>
<dbReference type="InterPro" id="IPR020841">
    <property type="entry name" value="PKS_Beta-ketoAc_synthase_dom"/>
</dbReference>
<evidence type="ECO:0000256" key="9">
    <source>
        <dbReference type="ARBA" id="ARBA00023160"/>
    </source>
</evidence>
<evidence type="ECO:0000256" key="4">
    <source>
        <dbReference type="ARBA" id="ARBA00014657"/>
    </source>
</evidence>
<dbReference type="NCBIfam" id="NF005589">
    <property type="entry name" value="PRK07314.1"/>
    <property type="match status" value="1"/>
</dbReference>
<dbReference type="Proteomes" id="UP000287394">
    <property type="component" value="Chromosome"/>
</dbReference>
<dbReference type="SUPFAM" id="SSF53901">
    <property type="entry name" value="Thiolase-like"/>
    <property type="match status" value="2"/>
</dbReference>
<evidence type="ECO:0000256" key="10">
    <source>
        <dbReference type="ARBA" id="ARBA00023315"/>
    </source>
</evidence>
<evidence type="ECO:0000313" key="17">
    <source>
        <dbReference type="Proteomes" id="UP000287394"/>
    </source>
</evidence>
<keyword evidence="17" id="KW-1185">Reference proteome</keyword>
<evidence type="ECO:0000313" key="16">
    <source>
        <dbReference type="EMBL" id="BDI32242.1"/>
    </source>
</evidence>
<dbReference type="InterPro" id="IPR014030">
    <property type="entry name" value="Ketoacyl_synth_N"/>
</dbReference>
<accession>A0A402CXP3</accession>
<dbReference type="InterPro" id="IPR016039">
    <property type="entry name" value="Thiolase-like"/>
</dbReference>
<keyword evidence="6 14" id="KW-0808">Transferase</keyword>
<dbReference type="InterPro" id="IPR000794">
    <property type="entry name" value="Beta-ketoacyl_synthase"/>
</dbReference>
<comment type="pathway">
    <text evidence="1 14">Lipid metabolism; fatty acid biosynthesis.</text>
</comment>
<evidence type="ECO:0000256" key="1">
    <source>
        <dbReference type="ARBA" id="ARBA00005194"/>
    </source>
</evidence>
<dbReference type="PANTHER" id="PTHR11712">
    <property type="entry name" value="POLYKETIDE SYNTHASE-RELATED"/>
    <property type="match status" value="1"/>
</dbReference>
<protein>
    <recommendedName>
        <fullName evidence="4 14">3-oxoacyl-[acyl-carrier-protein] synthase 2</fullName>
        <ecNumber evidence="3 14">2.3.1.179</ecNumber>
    </recommendedName>
</protein>
<dbReference type="EMBL" id="AP025739">
    <property type="protein sequence ID" value="BDI32242.1"/>
    <property type="molecule type" value="Genomic_DNA"/>
</dbReference>
<dbReference type="GO" id="GO:0004315">
    <property type="term" value="F:3-oxoacyl-[acyl-carrier-protein] synthase activity"/>
    <property type="evidence" value="ECO:0007669"/>
    <property type="project" value="UniProtKB-UniRule"/>
</dbReference>
<evidence type="ECO:0000256" key="14">
    <source>
        <dbReference type="PIRNR" id="PIRNR000447"/>
    </source>
</evidence>
<evidence type="ECO:0000256" key="11">
    <source>
        <dbReference type="ARBA" id="ARBA00024006"/>
    </source>
</evidence>
<dbReference type="Pfam" id="PF00109">
    <property type="entry name" value="ketoacyl-synt"/>
    <property type="match status" value="1"/>
</dbReference>
<evidence type="ECO:0000256" key="6">
    <source>
        <dbReference type="ARBA" id="ARBA00022679"/>
    </source>
</evidence>
<dbReference type="InterPro" id="IPR018201">
    <property type="entry name" value="Ketoacyl_synth_AS"/>
</dbReference>
<dbReference type="PIRSF" id="PIRSF000447">
    <property type="entry name" value="KAS_II"/>
    <property type="match status" value="1"/>
</dbReference>
<dbReference type="PROSITE" id="PS00606">
    <property type="entry name" value="KS3_1"/>
    <property type="match status" value="1"/>
</dbReference>
<keyword evidence="9 14" id="KW-0275">Fatty acid biosynthesis</keyword>
<sequence length="421" mass="43986">MGAGWGMGNERRVVITGLGAITPLGIGVDEYWTGLLEGRSGVGPVEGFDCSEIGTRIAAQVKGFVPEDYIDRKEAKRMDRFAQFAMAASRMALDDSGLKIDDSNRERYGTFIGSGIGGIATLEEQHRRLIEGGMGRVSPFFIPMMIANMATGQVARALGLQGPSETAVTACATSTNSIGDAYEVILRGDADGAVAGGSEAAVTPISMAGFSNMRAMSRRNDDAAHASRPFDVGRDGFVLGEGCGVIVLEEMETAVARGARIYGEILGYGMSNDAYDMVNPAPEGAGGARAMAAAIKRAKISLSEVGYINAHGTSTPVGDVLEVQGIKTVFGEHAYKMAVSSTKSMTGHLLGAAGAIEAIATTLALHHGVLPPTMNLETPDAGCDLDFVPGAARKQQVEVAMSNSFGFGGHNATIVLRRWQG</sequence>
<evidence type="ECO:0000256" key="13">
    <source>
        <dbReference type="ARBA" id="ARBA00047659"/>
    </source>
</evidence>
<comment type="catalytic activity">
    <reaction evidence="12 14">
        <text>(9Z)-hexadecenoyl-[ACP] + malonyl-[ACP] + H(+) = 3-oxo-(11Z)-octadecenoyl-[ACP] + holo-[ACP] + CO2</text>
        <dbReference type="Rhea" id="RHEA:55040"/>
        <dbReference type="Rhea" id="RHEA-COMP:9623"/>
        <dbReference type="Rhea" id="RHEA-COMP:9685"/>
        <dbReference type="Rhea" id="RHEA-COMP:10800"/>
        <dbReference type="Rhea" id="RHEA-COMP:14074"/>
        <dbReference type="ChEBI" id="CHEBI:15378"/>
        <dbReference type="ChEBI" id="CHEBI:16526"/>
        <dbReference type="ChEBI" id="CHEBI:64479"/>
        <dbReference type="ChEBI" id="CHEBI:78449"/>
        <dbReference type="ChEBI" id="CHEBI:83989"/>
        <dbReference type="ChEBI" id="CHEBI:138538"/>
        <dbReference type="EC" id="2.3.1.179"/>
    </reaction>
</comment>
<comment type="function">
    <text evidence="11 14">Involved in the type II fatty acid elongation cycle. Catalyzes the elongation of a wide range of acyl-ACP by the addition of two carbons from malonyl-ACP to an acyl acceptor. Can efficiently catalyze the conversion of palmitoleoyl-ACP (cis-hexadec-9-enoyl-ACP) to cis-vaccenoyl-ACP (cis-octadec-11-enoyl-ACP), an essential step in the thermal regulation of fatty acid composition.</text>
</comment>
<keyword evidence="8" id="KW-0443">Lipid metabolism</keyword>
<dbReference type="Gene3D" id="3.40.47.10">
    <property type="match status" value="1"/>
</dbReference>
<dbReference type="NCBIfam" id="NF004970">
    <property type="entry name" value="PRK06333.1"/>
    <property type="match status" value="1"/>
</dbReference>
<evidence type="ECO:0000256" key="15">
    <source>
        <dbReference type="RuleBase" id="RU003694"/>
    </source>
</evidence>
<evidence type="ECO:0000256" key="3">
    <source>
        <dbReference type="ARBA" id="ARBA00012356"/>
    </source>
</evidence>
<dbReference type="FunFam" id="3.40.47.10:FF:000009">
    <property type="entry name" value="3-oxoacyl-[acyl-carrier-protein] synthase 2"/>
    <property type="match status" value="1"/>
</dbReference>
<dbReference type="GO" id="GO:0006633">
    <property type="term" value="P:fatty acid biosynthetic process"/>
    <property type="evidence" value="ECO:0007669"/>
    <property type="project" value="UniProtKB-UniRule"/>
</dbReference>
<proteinExistence type="inferred from homology"/>
<evidence type="ECO:0000256" key="7">
    <source>
        <dbReference type="ARBA" id="ARBA00022832"/>
    </source>
</evidence>
<keyword evidence="7" id="KW-0276">Fatty acid metabolism</keyword>
<dbReference type="FunCoup" id="A0A402CXP3">
    <property type="interactions" value="476"/>
</dbReference>
<reference evidence="16 17" key="1">
    <citation type="journal article" date="2019" name="Int. J. Syst. Evol. Microbiol.">
        <title>Capsulimonas corticalis gen. nov., sp. nov., an aerobic capsulated bacterium, of a novel bacterial order, Capsulimonadales ord. nov., of the class Armatimonadia of the phylum Armatimonadetes.</title>
        <authorList>
            <person name="Li J."/>
            <person name="Kudo C."/>
            <person name="Tonouchi A."/>
        </authorList>
    </citation>
    <scope>NUCLEOTIDE SEQUENCE [LARGE SCALE GENOMIC DNA]</scope>
    <source>
        <strain evidence="16 17">AX-7</strain>
    </source>
</reference>
<dbReference type="AlphaFoldDB" id="A0A402CXP3"/>
<keyword evidence="10 14" id="KW-0012">Acyltransferase</keyword>
<dbReference type="Pfam" id="PF02801">
    <property type="entry name" value="Ketoacyl-synt_C"/>
    <property type="match status" value="1"/>
</dbReference>
<evidence type="ECO:0000256" key="5">
    <source>
        <dbReference type="ARBA" id="ARBA00022516"/>
    </source>
</evidence>
<name>A0A402CXP3_9BACT</name>
<organism evidence="16 17">
    <name type="scientific">Capsulimonas corticalis</name>
    <dbReference type="NCBI Taxonomy" id="2219043"/>
    <lineage>
        <taxon>Bacteria</taxon>
        <taxon>Bacillati</taxon>
        <taxon>Armatimonadota</taxon>
        <taxon>Armatimonadia</taxon>
        <taxon>Capsulimonadales</taxon>
        <taxon>Capsulimonadaceae</taxon>
        <taxon>Capsulimonas</taxon>
    </lineage>
</organism>